<dbReference type="SUPFAM" id="SSF53448">
    <property type="entry name" value="Nucleotide-diphospho-sugar transferases"/>
    <property type="match status" value="1"/>
</dbReference>
<keyword evidence="3" id="KW-1185">Reference proteome</keyword>
<dbReference type="PANTHER" id="PTHR43685:SF2">
    <property type="entry name" value="GLYCOSYLTRANSFERASE 2-LIKE DOMAIN-CONTAINING PROTEIN"/>
    <property type="match status" value="1"/>
</dbReference>
<dbReference type="PANTHER" id="PTHR43685">
    <property type="entry name" value="GLYCOSYLTRANSFERASE"/>
    <property type="match status" value="1"/>
</dbReference>
<evidence type="ECO:0000313" key="3">
    <source>
        <dbReference type="Proteomes" id="UP000656813"/>
    </source>
</evidence>
<dbReference type="EMBL" id="BMFV01000020">
    <property type="protein sequence ID" value="GGH84227.1"/>
    <property type="molecule type" value="Genomic_DNA"/>
</dbReference>
<reference evidence="2" key="1">
    <citation type="journal article" date="2014" name="Int. J. Syst. Evol. Microbiol.">
        <title>Complete genome sequence of Corynebacterium casei LMG S-19264T (=DSM 44701T), isolated from a smear-ripened cheese.</title>
        <authorList>
            <consortium name="US DOE Joint Genome Institute (JGI-PGF)"/>
            <person name="Walter F."/>
            <person name="Albersmeier A."/>
            <person name="Kalinowski J."/>
            <person name="Ruckert C."/>
        </authorList>
    </citation>
    <scope>NUCLEOTIDE SEQUENCE</scope>
    <source>
        <strain evidence="2">CGMCC 1.12777</strain>
    </source>
</reference>
<protein>
    <recommendedName>
        <fullName evidence="1">Glycosyltransferase 2-like domain-containing protein</fullName>
    </recommendedName>
</protein>
<dbReference type="AlphaFoldDB" id="A0A8J2ZWU1"/>
<dbReference type="Gene3D" id="3.90.550.10">
    <property type="entry name" value="Spore Coat Polysaccharide Biosynthesis Protein SpsA, Chain A"/>
    <property type="match status" value="1"/>
</dbReference>
<name>A0A8J2ZWU1_9BACL</name>
<sequence>MTYKTPLISIVVPTFNRGRNISITINSILNQSYKHFELIIVDDASTDDTESIVKNITDKRIKYIKLKENTKGTKPRNIGISLSKGEFITFLDSDDQWIPYKLEKQLNFILDSNLDSSKIMCFTGLLVKDGDSTQLRKNKSLSLKEDIMDYILVGKNTVQTSTYMISSSLAKATLFNSNLKKHQDWDFCLRLRNNNAQFLYYDECLTVWNVGDRDDRISNSYKNSHVSENWLRDNEEKLSEKAKWAFVVLIIVDNLIYKNKKIRAAYLSFNGFFKGSISFRILLKTLIKILLPMKLKVKFKSLLKMPRSIKG</sequence>
<dbReference type="Proteomes" id="UP000656813">
    <property type="component" value="Unassembled WGS sequence"/>
</dbReference>
<proteinExistence type="predicted"/>
<dbReference type="InterPro" id="IPR050834">
    <property type="entry name" value="Glycosyltransf_2"/>
</dbReference>
<dbReference type="CDD" id="cd00761">
    <property type="entry name" value="Glyco_tranf_GTA_type"/>
    <property type="match status" value="1"/>
</dbReference>
<dbReference type="Pfam" id="PF00535">
    <property type="entry name" value="Glycos_transf_2"/>
    <property type="match status" value="1"/>
</dbReference>
<gene>
    <name evidence="2" type="ORF">GCM10007096_26820</name>
</gene>
<organism evidence="2 3">
    <name type="scientific">Pullulanibacillus pueri</name>
    <dbReference type="NCBI Taxonomy" id="1437324"/>
    <lineage>
        <taxon>Bacteria</taxon>
        <taxon>Bacillati</taxon>
        <taxon>Bacillota</taxon>
        <taxon>Bacilli</taxon>
        <taxon>Bacillales</taxon>
        <taxon>Sporolactobacillaceae</taxon>
        <taxon>Pullulanibacillus</taxon>
    </lineage>
</organism>
<evidence type="ECO:0000259" key="1">
    <source>
        <dbReference type="Pfam" id="PF00535"/>
    </source>
</evidence>
<evidence type="ECO:0000313" key="2">
    <source>
        <dbReference type="EMBL" id="GGH84227.1"/>
    </source>
</evidence>
<accession>A0A8J2ZWU1</accession>
<reference evidence="2" key="2">
    <citation type="submission" date="2020-09" db="EMBL/GenBank/DDBJ databases">
        <authorList>
            <person name="Sun Q."/>
            <person name="Zhou Y."/>
        </authorList>
    </citation>
    <scope>NUCLEOTIDE SEQUENCE</scope>
    <source>
        <strain evidence="2">CGMCC 1.12777</strain>
    </source>
</reference>
<dbReference type="RefSeq" id="WP_188497884.1">
    <property type="nucleotide sequence ID" value="NZ_BMFV01000020.1"/>
</dbReference>
<dbReference type="InterPro" id="IPR029044">
    <property type="entry name" value="Nucleotide-diphossugar_trans"/>
</dbReference>
<feature type="domain" description="Glycosyltransferase 2-like" evidence="1">
    <location>
        <begin position="9"/>
        <end position="115"/>
    </location>
</feature>
<dbReference type="InterPro" id="IPR001173">
    <property type="entry name" value="Glyco_trans_2-like"/>
</dbReference>
<comment type="caution">
    <text evidence="2">The sequence shown here is derived from an EMBL/GenBank/DDBJ whole genome shotgun (WGS) entry which is preliminary data.</text>
</comment>